<name>A0A8J5K7I2_HOMAM</name>
<dbReference type="Pfam" id="PF20426">
    <property type="entry name" value="NBCH_WD40"/>
    <property type="match status" value="1"/>
</dbReference>
<dbReference type="InterPro" id="IPR046851">
    <property type="entry name" value="NBCH_WD40"/>
</dbReference>
<dbReference type="InterPro" id="IPR015943">
    <property type="entry name" value="WD40/YVTN_repeat-like_dom_sf"/>
</dbReference>
<evidence type="ECO:0000313" key="4">
    <source>
        <dbReference type="EMBL" id="KAG7168899.1"/>
    </source>
</evidence>
<accession>A0A8J5K7I2</accession>
<dbReference type="InterPro" id="IPR036322">
    <property type="entry name" value="WD40_repeat_dom_sf"/>
</dbReference>
<dbReference type="Pfam" id="PF00400">
    <property type="entry name" value="WD40"/>
    <property type="match status" value="1"/>
</dbReference>
<proteinExistence type="predicted"/>
<evidence type="ECO:0000259" key="3">
    <source>
        <dbReference type="PROSITE" id="PS50197"/>
    </source>
</evidence>
<dbReference type="PROSITE" id="PS50197">
    <property type="entry name" value="BEACH"/>
    <property type="match status" value="1"/>
</dbReference>
<dbReference type="CDD" id="cd00200">
    <property type="entry name" value="WD40"/>
    <property type="match status" value="1"/>
</dbReference>
<feature type="region of interest" description="Disordered" evidence="2">
    <location>
        <begin position="272"/>
        <end position="291"/>
    </location>
</feature>
<dbReference type="CDD" id="cd06071">
    <property type="entry name" value="Beach"/>
    <property type="match status" value="1"/>
</dbReference>
<feature type="repeat" description="WD" evidence="1">
    <location>
        <begin position="309"/>
        <end position="350"/>
    </location>
</feature>
<dbReference type="SMART" id="SM01026">
    <property type="entry name" value="Beach"/>
    <property type="match status" value="1"/>
</dbReference>
<feature type="repeat" description="WD" evidence="1">
    <location>
        <begin position="578"/>
        <end position="613"/>
    </location>
</feature>
<evidence type="ECO:0000256" key="2">
    <source>
        <dbReference type="SAM" id="MobiDB-lite"/>
    </source>
</evidence>
<evidence type="ECO:0000313" key="5">
    <source>
        <dbReference type="Proteomes" id="UP000747542"/>
    </source>
</evidence>
<dbReference type="Gene3D" id="1.10.1540.10">
    <property type="entry name" value="BEACH domain"/>
    <property type="match status" value="2"/>
</dbReference>
<feature type="repeat" description="WD" evidence="1">
    <location>
        <begin position="393"/>
        <end position="432"/>
    </location>
</feature>
<evidence type="ECO:0000256" key="1">
    <source>
        <dbReference type="PROSITE-ProRule" id="PRU00221"/>
    </source>
</evidence>
<dbReference type="PROSITE" id="PS50082">
    <property type="entry name" value="WD_REPEATS_2"/>
    <property type="match status" value="4"/>
</dbReference>
<dbReference type="InterPro" id="IPR000409">
    <property type="entry name" value="BEACH_dom"/>
</dbReference>
<dbReference type="Gene3D" id="2.130.10.10">
    <property type="entry name" value="YVTN repeat-like/Quinoprotein amine dehydrogenase"/>
    <property type="match status" value="2"/>
</dbReference>
<dbReference type="EMBL" id="JAHLQT010018664">
    <property type="protein sequence ID" value="KAG7168899.1"/>
    <property type="molecule type" value="Genomic_DNA"/>
</dbReference>
<dbReference type="Proteomes" id="UP000747542">
    <property type="component" value="Unassembled WGS sequence"/>
</dbReference>
<dbReference type="PANTHER" id="PTHR13743">
    <property type="entry name" value="BEIGE/BEACH-RELATED"/>
    <property type="match status" value="1"/>
</dbReference>
<dbReference type="SUPFAM" id="SSF81837">
    <property type="entry name" value="BEACH domain"/>
    <property type="match status" value="1"/>
</dbReference>
<feature type="domain" description="BEACH" evidence="3">
    <location>
        <begin position="27"/>
        <end position="313"/>
    </location>
</feature>
<dbReference type="InterPro" id="IPR036372">
    <property type="entry name" value="BEACH_dom_sf"/>
</dbReference>
<comment type="caution">
    <text evidence="4">The sequence shown here is derived from an EMBL/GenBank/DDBJ whole genome shotgun (WGS) entry which is preliminary data.</text>
</comment>
<organism evidence="4 5">
    <name type="scientific">Homarus americanus</name>
    <name type="common">American lobster</name>
    <dbReference type="NCBI Taxonomy" id="6706"/>
    <lineage>
        <taxon>Eukaryota</taxon>
        <taxon>Metazoa</taxon>
        <taxon>Ecdysozoa</taxon>
        <taxon>Arthropoda</taxon>
        <taxon>Crustacea</taxon>
        <taxon>Multicrustacea</taxon>
        <taxon>Malacostraca</taxon>
        <taxon>Eumalacostraca</taxon>
        <taxon>Eucarida</taxon>
        <taxon>Decapoda</taxon>
        <taxon>Pleocyemata</taxon>
        <taxon>Astacidea</taxon>
        <taxon>Nephropoidea</taxon>
        <taxon>Nephropidae</taxon>
        <taxon>Homarus</taxon>
    </lineage>
</organism>
<reference evidence="4" key="1">
    <citation type="journal article" date="2021" name="Sci. Adv.">
        <title>The American lobster genome reveals insights on longevity, neural, and immune adaptations.</title>
        <authorList>
            <person name="Polinski J.M."/>
            <person name="Zimin A.V."/>
            <person name="Clark K.F."/>
            <person name="Kohn A.B."/>
            <person name="Sadowski N."/>
            <person name="Timp W."/>
            <person name="Ptitsyn A."/>
            <person name="Khanna P."/>
            <person name="Romanova D.Y."/>
            <person name="Williams P."/>
            <person name="Greenwood S.J."/>
            <person name="Moroz L.L."/>
            <person name="Walt D.R."/>
            <person name="Bodnar A.G."/>
        </authorList>
    </citation>
    <scope>NUCLEOTIDE SEQUENCE</scope>
    <source>
        <strain evidence="4">GMGI-L3</strain>
    </source>
</reference>
<protein>
    <submittedName>
        <fullName evidence="4">FAN-like</fullName>
    </submittedName>
</protein>
<dbReference type="InterPro" id="IPR050865">
    <property type="entry name" value="BEACH_Domain"/>
</dbReference>
<keyword evidence="1" id="KW-0853">WD repeat</keyword>
<dbReference type="AlphaFoldDB" id="A0A8J5K7I2"/>
<dbReference type="PANTHER" id="PTHR13743:SF123">
    <property type="entry name" value="PROTEIN FAN"/>
    <property type="match status" value="1"/>
</dbReference>
<dbReference type="PROSITE" id="PS50294">
    <property type="entry name" value="WD_REPEATS_REGION"/>
    <property type="match status" value="3"/>
</dbReference>
<dbReference type="SMART" id="SM00320">
    <property type="entry name" value="WD40"/>
    <property type="match status" value="7"/>
</dbReference>
<feature type="repeat" description="WD" evidence="1">
    <location>
        <begin position="455"/>
        <end position="496"/>
    </location>
</feature>
<keyword evidence="5" id="KW-1185">Reference proteome</keyword>
<dbReference type="SUPFAM" id="SSF50978">
    <property type="entry name" value="WD40 repeat-like"/>
    <property type="match status" value="1"/>
</dbReference>
<dbReference type="InterPro" id="IPR001680">
    <property type="entry name" value="WD40_rpt"/>
</dbReference>
<gene>
    <name evidence="4" type="primary">Nsmaf-L</name>
    <name evidence="4" type="ORF">Hamer_G011573</name>
</gene>
<dbReference type="Pfam" id="PF02138">
    <property type="entry name" value="Beach"/>
    <property type="match status" value="1"/>
</dbReference>
<sequence>MVKHLLLTFKESQERDNLYEQITKQERVCMDDMRQDNMSYQWQAGAISNYDYLCYLNSQADRSENDLTQYPVFPWVLADYVSESLDLTDPEIYRDLSKPIGALNEDRLRRLKERCKDMPEPRFLFGSHYSTPGFVLFYLVRQYPQYMLCLQNGRFDHPDRMFNSVIKMMREALESEHVSMNLHLWIDLLFGFKQNGEEAEKADNLFYHLCYEGSVDLAAITDLNDRLALEVQITEFGQVPKQLFSRPHPKRSRSYGLYDSIHLSNKTLEGALDSGEDCAESDENRPRRPNSNIQNLWQRLMDLAEVQQCKVHREAVMGVAFTSDGQQMMSVAQDSLIKVFTVPKLEQTRSVRLSSMAMSCCLHLPGTDTVVVGSWDNNVYKYSMQYGQVCLLLEAHCDAVSCMQWNNNILVTGSWDCTARVWSVDNGTENGAGNGEENARGRGGTLSAGQNIICEMDHDSPVLCVALQPEGSLLATGNQDGILTLWHLPAGNLMHQLECNADGVNTAVWNEADDRILTGGEDGHLNIVDAHQGAKICVHNLQEVIRCVAWEGRLVIAGGESGDVIMFDMGTGLVIKRLKAHNCPVTSLSVSLDNLHLVTGGEDRRVILWGLKS</sequence>